<proteinExistence type="predicted"/>
<gene>
    <name evidence="1" type="ORF">EJ03DRAFT_371411</name>
</gene>
<evidence type="ECO:0008006" key="3">
    <source>
        <dbReference type="Google" id="ProtNLM"/>
    </source>
</evidence>
<sequence>MSRGRLPGAASTTFRRDKWPSREAAIDYFSKSPVHKQWDPRVLDLYFDHGLMDLPAEAEREPGPAALKTPKHQEAVNFARAAWPRSRDQQPTTETVQFERQSHPEAIAVPNVPGNPIYRPEMTKTFEQLPRLRPSCLYVYGSKSVFSSSKPENRRENLEVIGVGSGGTGGAEEGRVKESEIEGGTHWAPFEKPAEVAKKMGFWLDQEIELWRVSEEAESKAKEGVPVEQRSMVDDDWVYWMDRLFRNKGAKDGTFKASRSKL</sequence>
<dbReference type="InterPro" id="IPR029058">
    <property type="entry name" value="AB_hydrolase_fold"/>
</dbReference>
<keyword evidence="2" id="KW-1185">Reference proteome</keyword>
<evidence type="ECO:0000313" key="2">
    <source>
        <dbReference type="Proteomes" id="UP000799436"/>
    </source>
</evidence>
<dbReference type="Proteomes" id="UP000799436">
    <property type="component" value="Unassembled WGS sequence"/>
</dbReference>
<dbReference type="Gene3D" id="3.40.50.1820">
    <property type="entry name" value="alpha/beta hydrolase"/>
    <property type="match status" value="1"/>
</dbReference>
<reference evidence="1" key="1">
    <citation type="journal article" date="2020" name="Stud. Mycol.">
        <title>101 Dothideomycetes genomes: a test case for predicting lifestyles and emergence of pathogens.</title>
        <authorList>
            <person name="Haridas S."/>
            <person name="Albert R."/>
            <person name="Binder M."/>
            <person name="Bloem J."/>
            <person name="Labutti K."/>
            <person name="Salamov A."/>
            <person name="Andreopoulos B."/>
            <person name="Baker S."/>
            <person name="Barry K."/>
            <person name="Bills G."/>
            <person name="Bluhm B."/>
            <person name="Cannon C."/>
            <person name="Castanera R."/>
            <person name="Culley D."/>
            <person name="Daum C."/>
            <person name="Ezra D."/>
            <person name="Gonzalez J."/>
            <person name="Henrissat B."/>
            <person name="Kuo A."/>
            <person name="Liang C."/>
            <person name="Lipzen A."/>
            <person name="Lutzoni F."/>
            <person name="Magnuson J."/>
            <person name="Mondo S."/>
            <person name="Nolan M."/>
            <person name="Ohm R."/>
            <person name="Pangilinan J."/>
            <person name="Park H.-J."/>
            <person name="Ramirez L."/>
            <person name="Alfaro M."/>
            <person name="Sun H."/>
            <person name="Tritt A."/>
            <person name="Yoshinaga Y."/>
            <person name="Zwiers L.-H."/>
            <person name="Turgeon B."/>
            <person name="Goodwin S."/>
            <person name="Spatafora J."/>
            <person name="Crous P."/>
            <person name="Grigoriev I."/>
        </authorList>
    </citation>
    <scope>NUCLEOTIDE SEQUENCE</scope>
    <source>
        <strain evidence="1">CBS 116005</strain>
    </source>
</reference>
<evidence type="ECO:0000313" key="1">
    <source>
        <dbReference type="EMBL" id="KAF2772947.1"/>
    </source>
</evidence>
<organism evidence="1 2">
    <name type="scientific">Teratosphaeria nubilosa</name>
    <dbReference type="NCBI Taxonomy" id="161662"/>
    <lineage>
        <taxon>Eukaryota</taxon>
        <taxon>Fungi</taxon>
        <taxon>Dikarya</taxon>
        <taxon>Ascomycota</taxon>
        <taxon>Pezizomycotina</taxon>
        <taxon>Dothideomycetes</taxon>
        <taxon>Dothideomycetidae</taxon>
        <taxon>Mycosphaerellales</taxon>
        <taxon>Teratosphaeriaceae</taxon>
        <taxon>Teratosphaeria</taxon>
    </lineage>
</organism>
<dbReference type="OrthoDB" id="94039at2759"/>
<dbReference type="EMBL" id="ML995812">
    <property type="protein sequence ID" value="KAF2772947.1"/>
    <property type="molecule type" value="Genomic_DNA"/>
</dbReference>
<name>A0A6G1LJ72_9PEZI</name>
<accession>A0A6G1LJ72</accession>
<protein>
    <recommendedName>
        <fullName evidence="3">Toxin biosynthesis protein</fullName>
    </recommendedName>
</protein>
<dbReference type="AlphaFoldDB" id="A0A6G1LJ72"/>